<evidence type="ECO:0000259" key="1">
    <source>
        <dbReference type="Pfam" id="PF04471"/>
    </source>
</evidence>
<dbReference type="AlphaFoldDB" id="A0A2C6MD08"/>
<dbReference type="PANTHER" id="PTHR30015">
    <property type="entry name" value="MRR RESTRICTION SYSTEM PROTEIN"/>
    <property type="match status" value="1"/>
</dbReference>
<name>A0A2C6MD08_9FIRM</name>
<dbReference type="GO" id="GO:0015666">
    <property type="term" value="F:restriction endodeoxyribonuclease activity"/>
    <property type="evidence" value="ECO:0007669"/>
    <property type="project" value="TreeGrafter"/>
</dbReference>
<reference evidence="2 3" key="1">
    <citation type="submission" date="2013-09" db="EMBL/GenBank/DDBJ databases">
        <title>Biodegradation of hydrocarbons in the deep terrestrial subsurface : characterization of a microbial consortium composed of two Desulfotomaculum species originating from a deep geological formation.</title>
        <authorList>
            <person name="Aullo T."/>
            <person name="Berlendis S."/>
            <person name="Lascourreges J.-F."/>
            <person name="Dessort D."/>
            <person name="Saint-Laurent S."/>
            <person name="Schraauwers B."/>
            <person name="Mas J."/>
            <person name="Magot M."/>
            <person name="Ranchou-Peyruse A."/>
        </authorList>
    </citation>
    <scope>NUCLEOTIDE SEQUENCE [LARGE SCALE GENOMIC DNA]</scope>
    <source>
        <strain evidence="2 3">Bs107</strain>
    </source>
</reference>
<accession>A0A2C6MD08</accession>
<dbReference type="InterPro" id="IPR007560">
    <property type="entry name" value="Restrct_endonuc_IV_Mrr"/>
</dbReference>
<protein>
    <recommendedName>
        <fullName evidence="1">Restriction endonuclease type IV Mrr domain-containing protein</fullName>
    </recommendedName>
</protein>
<dbReference type="InterPro" id="IPR011335">
    <property type="entry name" value="Restrct_endonuc-II-like"/>
</dbReference>
<dbReference type="Proteomes" id="UP000222564">
    <property type="component" value="Unassembled WGS sequence"/>
</dbReference>
<dbReference type="Gene3D" id="3.40.1350.10">
    <property type="match status" value="1"/>
</dbReference>
<gene>
    <name evidence="2" type="ORF">P378_05225</name>
</gene>
<dbReference type="RefSeq" id="WP_099082430.1">
    <property type="nucleotide sequence ID" value="NZ_AWQQ01000033.1"/>
</dbReference>
<keyword evidence="3" id="KW-1185">Reference proteome</keyword>
<comment type="caution">
    <text evidence="2">The sequence shown here is derived from an EMBL/GenBank/DDBJ whole genome shotgun (WGS) entry which is preliminary data.</text>
</comment>
<dbReference type="EMBL" id="AWQQ01000033">
    <property type="protein sequence ID" value="PHJ39149.1"/>
    <property type="molecule type" value="Genomic_DNA"/>
</dbReference>
<proteinExistence type="predicted"/>
<dbReference type="GO" id="GO:0009307">
    <property type="term" value="P:DNA restriction-modification system"/>
    <property type="evidence" value="ECO:0007669"/>
    <property type="project" value="InterPro"/>
</dbReference>
<dbReference type="SUPFAM" id="SSF52980">
    <property type="entry name" value="Restriction endonuclease-like"/>
    <property type="match status" value="1"/>
</dbReference>
<dbReference type="Pfam" id="PF04471">
    <property type="entry name" value="Mrr_cat"/>
    <property type="match status" value="1"/>
</dbReference>
<dbReference type="InterPro" id="IPR052906">
    <property type="entry name" value="Type_IV_Methyl-Rstrct_Enzyme"/>
</dbReference>
<dbReference type="InterPro" id="IPR011856">
    <property type="entry name" value="tRNA_endonuc-like_dom_sf"/>
</dbReference>
<dbReference type="PANTHER" id="PTHR30015:SF6">
    <property type="entry name" value="SLL1429 PROTEIN"/>
    <property type="match status" value="1"/>
</dbReference>
<dbReference type="OrthoDB" id="9797274at2"/>
<dbReference type="GO" id="GO:0003677">
    <property type="term" value="F:DNA binding"/>
    <property type="evidence" value="ECO:0007669"/>
    <property type="project" value="InterPro"/>
</dbReference>
<feature type="domain" description="Restriction endonuclease type IV Mrr" evidence="1">
    <location>
        <begin position="88"/>
        <end position="194"/>
    </location>
</feature>
<evidence type="ECO:0000313" key="2">
    <source>
        <dbReference type="EMBL" id="PHJ39149.1"/>
    </source>
</evidence>
<organism evidence="2 3">
    <name type="scientific">Desulforamulus profundi</name>
    <dbReference type="NCBI Taxonomy" id="1383067"/>
    <lineage>
        <taxon>Bacteria</taxon>
        <taxon>Bacillati</taxon>
        <taxon>Bacillota</taxon>
        <taxon>Clostridia</taxon>
        <taxon>Eubacteriales</taxon>
        <taxon>Peptococcaceae</taxon>
        <taxon>Desulforamulus</taxon>
    </lineage>
</organism>
<sequence>MSKSLAEKLIAWAAEKGPKATQEQLVAGIGELGHVHDAVKQKRLLSSLLKRIDIYKEVEHAYRLEQTKVTIENEELTGALTVNHLDLLSGLEFEKFLGWFFSQRGAKTRVTKSSGDHGVDLIVEIDKRKIAVQAKRYQPSSGVGAVAVRDAYAGMKNYDCQAALVIATTFFTRQAKEEAKKLGVELWDRSRLQNELNLLSIKTKTNNGPKLAKPEAKTEKRELRQVVLDDPENLKNNQVLRVKIEEDIVRLCSSKEEPVGIVKGFDAKWIQTHSEKGAVFKIRFRNTKKEGMRIEAEAQWFEVKEGG</sequence>
<evidence type="ECO:0000313" key="3">
    <source>
        <dbReference type="Proteomes" id="UP000222564"/>
    </source>
</evidence>